<evidence type="ECO:0000313" key="2">
    <source>
        <dbReference type="Proteomes" id="UP000680206"/>
    </source>
</evidence>
<keyword evidence="2" id="KW-1185">Reference proteome</keyword>
<name>A0ABS3RXG6_9ACTN</name>
<comment type="caution">
    <text evidence="1">The sequence shown here is derived from an EMBL/GenBank/DDBJ whole genome shotgun (WGS) entry which is preliminary data.</text>
</comment>
<evidence type="ECO:0000313" key="1">
    <source>
        <dbReference type="EMBL" id="MBO2461456.1"/>
    </source>
</evidence>
<gene>
    <name evidence="1" type="ORF">J4709_28130</name>
</gene>
<organism evidence="1 2">
    <name type="scientific">Actinomadura violacea</name>
    <dbReference type="NCBI Taxonomy" id="2819934"/>
    <lineage>
        <taxon>Bacteria</taxon>
        <taxon>Bacillati</taxon>
        <taxon>Actinomycetota</taxon>
        <taxon>Actinomycetes</taxon>
        <taxon>Streptosporangiales</taxon>
        <taxon>Thermomonosporaceae</taxon>
        <taxon>Actinomadura</taxon>
    </lineage>
</organism>
<proteinExistence type="predicted"/>
<dbReference type="Proteomes" id="UP000680206">
    <property type="component" value="Unassembled WGS sequence"/>
</dbReference>
<dbReference type="EMBL" id="JAGEPF010000018">
    <property type="protein sequence ID" value="MBO2461456.1"/>
    <property type="molecule type" value="Genomic_DNA"/>
</dbReference>
<sequence>MTTISMPLSPGPFGPAMLGTVRLTPMLSEPVHELICQDCPWALSIGPRPVAVLVAASHSRKVHDTAVCGDLDLPSEAAPAAKTGSTATRP</sequence>
<accession>A0ABS3RXG6</accession>
<dbReference type="RefSeq" id="WP_208244818.1">
    <property type="nucleotide sequence ID" value="NZ_JAGEPF010000018.1"/>
</dbReference>
<reference evidence="1 2" key="1">
    <citation type="submission" date="2021-03" db="EMBL/GenBank/DDBJ databases">
        <title>Actinomadura violae sp. nov., isolated from lichen in Thailand.</title>
        <authorList>
            <person name="Kanchanasin P."/>
            <person name="Saeng-In P."/>
            <person name="Phongsopitanun W."/>
            <person name="Yuki M."/>
            <person name="Kudo T."/>
            <person name="Ohkuma M."/>
            <person name="Tanasupawat S."/>
        </authorList>
    </citation>
    <scope>NUCLEOTIDE SEQUENCE [LARGE SCALE GENOMIC DNA]</scope>
    <source>
        <strain evidence="1 2">LCR2-06</strain>
    </source>
</reference>
<protein>
    <submittedName>
        <fullName evidence="1">Uncharacterized protein</fullName>
    </submittedName>
</protein>